<evidence type="ECO:0000313" key="17">
    <source>
        <dbReference type="EMBL" id="KAK9704046.1"/>
    </source>
</evidence>
<reference evidence="17 18" key="1">
    <citation type="journal article" date="2024" name="BMC Genomics">
        <title>De novo assembly and annotation of Popillia japonica's genome with initial clues to its potential as an invasive pest.</title>
        <authorList>
            <person name="Cucini C."/>
            <person name="Boschi S."/>
            <person name="Funari R."/>
            <person name="Cardaioli E."/>
            <person name="Iannotti N."/>
            <person name="Marturano G."/>
            <person name="Paoli F."/>
            <person name="Bruttini M."/>
            <person name="Carapelli A."/>
            <person name="Frati F."/>
            <person name="Nardi F."/>
        </authorList>
    </citation>
    <scope>NUCLEOTIDE SEQUENCE [LARGE SCALE GENOMIC DNA]</scope>
    <source>
        <strain evidence="17">DMR45628</strain>
    </source>
</reference>
<evidence type="ECO:0000256" key="7">
    <source>
        <dbReference type="ARBA" id="ARBA00022679"/>
    </source>
</evidence>
<comment type="caution">
    <text evidence="17">The sequence shown here is derived from an EMBL/GenBank/DDBJ whole genome shotgun (WGS) entry which is preliminary data.</text>
</comment>
<evidence type="ECO:0000256" key="1">
    <source>
        <dbReference type="ARBA" id="ARBA00005058"/>
    </source>
</evidence>
<keyword evidence="7" id="KW-0808">Transferase</keyword>
<dbReference type="InterPro" id="IPR011268">
    <property type="entry name" value="Purine_phosphorylase"/>
</dbReference>
<comment type="subunit">
    <text evidence="3">Homotrimer.</text>
</comment>
<keyword evidence="18" id="KW-1185">Reference proteome</keyword>
<evidence type="ECO:0000256" key="6">
    <source>
        <dbReference type="ARBA" id="ARBA00022676"/>
    </source>
</evidence>
<evidence type="ECO:0000256" key="3">
    <source>
        <dbReference type="ARBA" id="ARBA00011233"/>
    </source>
</evidence>
<evidence type="ECO:0000256" key="14">
    <source>
        <dbReference type="ARBA" id="ARBA00033072"/>
    </source>
</evidence>
<gene>
    <name evidence="17" type="ORF">QE152_g28527</name>
</gene>
<dbReference type="SUPFAM" id="SSF53167">
    <property type="entry name" value="Purine and uridine phosphorylases"/>
    <property type="match status" value="2"/>
</dbReference>
<evidence type="ECO:0000256" key="4">
    <source>
        <dbReference type="ARBA" id="ARBA00011886"/>
    </source>
</evidence>
<feature type="region of interest" description="Disordered" evidence="15">
    <location>
        <begin position="989"/>
        <end position="1011"/>
    </location>
</feature>
<evidence type="ECO:0000256" key="2">
    <source>
        <dbReference type="ARBA" id="ARBA00006751"/>
    </source>
</evidence>
<sequence length="1087" mass="120841">MSVCNGFKNHQNGTTDTDDQNGFVTCGPFGSKFDGNRIGGSYETLLQTAKYIQSHIPCEPKVGIICGSGMGSLAEALENKIVIPYHDIPNFPVSTVEGHAGQLVFGTLSKVFVVCMQGRFHYYEGYPLWKCAMPIRVMKLIGVEFLIATNAAGGINTAFMEGDVMLIKDHINMMGFAGNNPLQGPNDIRWGPRFPPMNKAYDTDLINQAKQIWKQEELKGRLFDGVYTCLGGPNFETVAELRMLKLLGVDAVGMSTVHEVLTARHCDMTVLAFSLITNVCLMDYHDHDNMPTHEEVMDVGKIRQGTLKLFVEKIVAYIAENRLMTEAADFILEKLPQKPKIGIICGKTFGALANMLQDKIEIPCSEIPHYPEFVTDDHSASVTYGMYEDVPMICFNRRFYVHEGGQLVILTNSVGAINPDYSIGDVIVLKDHINMVGFSGNDTIKLNDKRWGPAPTVIKYKESLREKALEAFRDSGFAGKVHEGIYVCSAGSKFQTAAETNLLKSFGCDVVGTSITHETIAAAQCGIDVMAVSLVQSICSTSYQRDNVKEDLDVTLKFEPFFKQYIKTIARDLEAVPTEKLDKSEEGVRATPEEEEPQEEKTEETKLGEEQAGEETPEQERPEEEKPEEEKPEEETPEQERPEEEQPEEAKPEEETPEDKKPADEEPDEKVDEEKLDSEKPEEEKLDEGISAEQMPPQEKPLQEKPPQEPEERELDEKPGTKPCGCKIQQKPQVDVEEKSKTKRCGCKVQEKLQVVTEEKPKTKPCSSNLQSKPPETSPVDLLCPHCKARNKAPGVSESKPSSRCATPKPSQTIKPVENLSENIRQGNTPSTCKAQNKLPKMPSANLLCMHCNAQNKQPEKPSKNTLCNHCMAHNKAADGDEGNRLSRCTTPKPSQTNPPQMPQVNTLCTQCKNKAADHEEVKRLSRGVTPKPSQTAKSVEIAVENYDENITSGNKPCSCKTQDKPPEILPAKTQCTHCKNKTVDGEEVKISSRSATPKPSQTSKPIETPGAQHRNHLKLVNLLKHLEKTLVKISDREISHALARLKTNHQKSDCGEQVKEQTSRRPRVKCNTEAIPNYTATSIRVT</sequence>
<feature type="compositionally biased region" description="Polar residues" evidence="15">
    <location>
        <begin position="992"/>
        <end position="1006"/>
    </location>
</feature>
<feature type="domain" description="Nucleoside phosphorylase" evidence="16">
    <location>
        <begin position="402"/>
        <end position="557"/>
    </location>
</feature>
<dbReference type="GO" id="GO:0004731">
    <property type="term" value="F:purine-nucleoside phosphorylase activity"/>
    <property type="evidence" value="ECO:0007669"/>
    <property type="project" value="UniProtKB-EC"/>
</dbReference>
<dbReference type="InterPro" id="IPR000845">
    <property type="entry name" value="Nucleoside_phosphorylase_d"/>
</dbReference>
<dbReference type="GO" id="GO:0006166">
    <property type="term" value="P:purine ribonucleoside salvage"/>
    <property type="evidence" value="ECO:0007669"/>
    <property type="project" value="UniProtKB-KW"/>
</dbReference>
<evidence type="ECO:0000256" key="12">
    <source>
        <dbReference type="ARBA" id="ARBA00023970"/>
    </source>
</evidence>
<comment type="catalytic activity">
    <reaction evidence="10">
        <text>2'-deoxyguanosine + phosphate = 2-deoxy-alpha-D-ribose 1-phosphate + guanine</text>
        <dbReference type="Rhea" id="RHEA:27738"/>
        <dbReference type="ChEBI" id="CHEBI:16235"/>
        <dbReference type="ChEBI" id="CHEBI:17172"/>
        <dbReference type="ChEBI" id="CHEBI:43474"/>
        <dbReference type="ChEBI" id="CHEBI:57259"/>
        <dbReference type="EC" id="2.4.2.1"/>
    </reaction>
</comment>
<dbReference type="PANTHER" id="PTHR11904:SF9">
    <property type="entry name" value="PURINE NUCLEOSIDE PHOSPHORYLASE-RELATED"/>
    <property type="match status" value="1"/>
</dbReference>
<keyword evidence="6" id="KW-0328">Glycosyltransferase</keyword>
<dbReference type="FunFam" id="3.40.50.1580:FF:000004">
    <property type="entry name" value="Purine nucleoside phosphorylase"/>
    <property type="match status" value="1"/>
</dbReference>
<dbReference type="EMBL" id="JASPKY010000359">
    <property type="protein sequence ID" value="KAK9704046.1"/>
    <property type="molecule type" value="Genomic_DNA"/>
</dbReference>
<comment type="catalytic activity">
    <reaction evidence="12">
        <text>guanosine + phosphate = alpha-D-ribose 1-phosphate + guanine</text>
        <dbReference type="Rhea" id="RHEA:13233"/>
        <dbReference type="ChEBI" id="CHEBI:16235"/>
        <dbReference type="ChEBI" id="CHEBI:16750"/>
        <dbReference type="ChEBI" id="CHEBI:43474"/>
        <dbReference type="ChEBI" id="CHEBI:57720"/>
        <dbReference type="EC" id="2.4.2.1"/>
    </reaction>
</comment>
<dbReference type="PROSITE" id="PS01240">
    <property type="entry name" value="PNP_MTAP_2"/>
    <property type="match status" value="1"/>
</dbReference>
<comment type="catalytic activity">
    <reaction evidence="11">
        <text>2'-deoxyinosine + phosphate = 2-deoxy-alpha-D-ribose 1-phosphate + hypoxanthine</text>
        <dbReference type="Rhea" id="RHEA:27750"/>
        <dbReference type="ChEBI" id="CHEBI:17368"/>
        <dbReference type="ChEBI" id="CHEBI:28997"/>
        <dbReference type="ChEBI" id="CHEBI:43474"/>
        <dbReference type="ChEBI" id="CHEBI:57259"/>
        <dbReference type="EC" id="2.4.2.1"/>
    </reaction>
</comment>
<feature type="compositionally biased region" description="Polar residues" evidence="15">
    <location>
        <begin position="799"/>
        <end position="835"/>
    </location>
</feature>
<dbReference type="Pfam" id="PF01048">
    <property type="entry name" value="PNP_UDP_1"/>
    <property type="match status" value="2"/>
</dbReference>
<feature type="compositionally biased region" description="Acidic residues" evidence="15">
    <location>
        <begin position="625"/>
        <end position="647"/>
    </location>
</feature>
<comment type="similarity">
    <text evidence="2">Belongs to the PNP/MTAP phosphorylase family.</text>
</comment>
<feature type="region of interest" description="Disordered" evidence="15">
    <location>
        <begin position="757"/>
        <end position="838"/>
    </location>
</feature>
<dbReference type="InterPro" id="IPR011270">
    <property type="entry name" value="Pur_Nuc_Pase_Ino/Guo-sp"/>
</dbReference>
<dbReference type="GO" id="GO:0005737">
    <property type="term" value="C:cytoplasm"/>
    <property type="evidence" value="ECO:0007669"/>
    <property type="project" value="TreeGrafter"/>
</dbReference>
<accession>A0AAW1JJH5</accession>
<name>A0AAW1JJH5_POPJA</name>
<protein>
    <recommendedName>
        <fullName evidence="5">Purine nucleoside phosphorylase</fullName>
        <ecNumber evidence="4">2.4.2.1</ecNumber>
    </recommendedName>
    <alternativeName>
        <fullName evidence="14">Inosine phosphorylase</fullName>
    </alternativeName>
    <alternativeName>
        <fullName evidence="13">Inosine-guanosine phosphorylase</fullName>
    </alternativeName>
</protein>
<evidence type="ECO:0000256" key="11">
    <source>
        <dbReference type="ARBA" id="ARBA00023950"/>
    </source>
</evidence>
<feature type="compositionally biased region" description="Acidic residues" evidence="15">
    <location>
        <begin position="665"/>
        <end position="676"/>
    </location>
</feature>
<dbReference type="NCBIfam" id="TIGR01697">
    <property type="entry name" value="PNPH-PUNA-XAPA"/>
    <property type="match status" value="1"/>
</dbReference>
<evidence type="ECO:0000313" key="18">
    <source>
        <dbReference type="Proteomes" id="UP001458880"/>
    </source>
</evidence>
<feature type="domain" description="Nucleoside phosphorylase" evidence="16">
    <location>
        <begin position="61"/>
        <end position="315"/>
    </location>
</feature>
<feature type="compositionally biased region" description="Basic and acidic residues" evidence="15">
    <location>
        <begin position="578"/>
        <end position="592"/>
    </location>
</feature>
<evidence type="ECO:0000256" key="8">
    <source>
        <dbReference type="ARBA" id="ARBA00022726"/>
    </source>
</evidence>
<dbReference type="InterPro" id="IPR018099">
    <property type="entry name" value="Purine_phosphorylase-2_CS"/>
</dbReference>
<dbReference type="PANTHER" id="PTHR11904">
    <property type="entry name" value="METHYLTHIOADENOSINE/PURINE NUCLEOSIDE PHOSPHORYLASE"/>
    <property type="match status" value="1"/>
</dbReference>
<evidence type="ECO:0000256" key="9">
    <source>
        <dbReference type="ARBA" id="ARBA00023918"/>
    </source>
</evidence>
<proteinExistence type="inferred from homology"/>
<dbReference type="NCBIfam" id="TIGR01700">
    <property type="entry name" value="PNPH"/>
    <property type="match status" value="1"/>
</dbReference>
<feature type="compositionally biased region" description="Basic and acidic residues" evidence="15">
    <location>
        <begin position="599"/>
        <end position="609"/>
    </location>
</feature>
<feature type="compositionally biased region" description="Basic and acidic residues" evidence="15">
    <location>
        <begin position="701"/>
        <end position="720"/>
    </location>
</feature>
<feature type="compositionally biased region" description="Basic and acidic residues" evidence="15">
    <location>
        <begin position="648"/>
        <end position="664"/>
    </location>
</feature>
<evidence type="ECO:0000256" key="13">
    <source>
        <dbReference type="ARBA" id="ARBA00031036"/>
    </source>
</evidence>
<dbReference type="NCBIfam" id="NF006054">
    <property type="entry name" value="PRK08202.1"/>
    <property type="match status" value="1"/>
</dbReference>
<evidence type="ECO:0000259" key="16">
    <source>
        <dbReference type="Pfam" id="PF01048"/>
    </source>
</evidence>
<dbReference type="InterPro" id="IPR035994">
    <property type="entry name" value="Nucleoside_phosphorylase_sf"/>
</dbReference>
<dbReference type="Proteomes" id="UP001458880">
    <property type="component" value="Unassembled WGS sequence"/>
</dbReference>
<dbReference type="AlphaFoldDB" id="A0AAW1JJH5"/>
<organism evidence="17 18">
    <name type="scientific">Popillia japonica</name>
    <name type="common">Japanese beetle</name>
    <dbReference type="NCBI Taxonomy" id="7064"/>
    <lineage>
        <taxon>Eukaryota</taxon>
        <taxon>Metazoa</taxon>
        <taxon>Ecdysozoa</taxon>
        <taxon>Arthropoda</taxon>
        <taxon>Hexapoda</taxon>
        <taxon>Insecta</taxon>
        <taxon>Pterygota</taxon>
        <taxon>Neoptera</taxon>
        <taxon>Endopterygota</taxon>
        <taxon>Coleoptera</taxon>
        <taxon>Polyphaga</taxon>
        <taxon>Scarabaeiformia</taxon>
        <taxon>Scarabaeidae</taxon>
        <taxon>Rutelinae</taxon>
        <taxon>Popillia</taxon>
    </lineage>
</organism>
<feature type="region of interest" description="Disordered" evidence="15">
    <location>
        <begin position="578"/>
        <end position="743"/>
    </location>
</feature>
<dbReference type="CDD" id="cd09009">
    <property type="entry name" value="PNP-EcPNPII_like"/>
    <property type="match status" value="2"/>
</dbReference>
<dbReference type="EC" id="2.4.2.1" evidence="4"/>
<keyword evidence="8" id="KW-0660">Purine salvage</keyword>
<evidence type="ECO:0000256" key="10">
    <source>
        <dbReference type="ARBA" id="ARBA00023929"/>
    </source>
</evidence>
<comment type="pathway">
    <text evidence="1">Purine metabolism; purine nucleoside salvage.</text>
</comment>
<comment type="catalytic activity">
    <reaction evidence="9">
        <text>inosine + phosphate = alpha-D-ribose 1-phosphate + hypoxanthine</text>
        <dbReference type="Rhea" id="RHEA:27646"/>
        <dbReference type="ChEBI" id="CHEBI:17368"/>
        <dbReference type="ChEBI" id="CHEBI:17596"/>
        <dbReference type="ChEBI" id="CHEBI:43474"/>
        <dbReference type="ChEBI" id="CHEBI:57720"/>
        <dbReference type="EC" id="2.4.2.1"/>
    </reaction>
</comment>
<evidence type="ECO:0000256" key="5">
    <source>
        <dbReference type="ARBA" id="ARBA00013834"/>
    </source>
</evidence>
<dbReference type="Gene3D" id="3.40.50.1580">
    <property type="entry name" value="Nucleoside phosphorylase domain"/>
    <property type="match status" value="2"/>
</dbReference>
<feature type="compositionally biased region" description="Polar residues" evidence="15">
    <location>
        <begin position="765"/>
        <end position="775"/>
    </location>
</feature>
<evidence type="ECO:0000256" key="15">
    <source>
        <dbReference type="SAM" id="MobiDB-lite"/>
    </source>
</evidence>